<sequence length="87" mass="10322">MPSPSIFFILFWRIAVSVLYPYGYTDCFIQDVLADSMQPNKRELLHRRWFLNIRDSFQTTLMLVMMMEAGCAQKTIREELPATRTRN</sequence>
<gene>
    <name evidence="3" type="primary">LOC115621647</name>
</gene>
<keyword evidence="1" id="KW-0732">Signal</keyword>
<feature type="chain" id="PRO_5026948052" evidence="1">
    <location>
        <begin position="18"/>
        <end position="87"/>
    </location>
</feature>
<organism evidence="2 3">
    <name type="scientific">Drosophila lebanonensis</name>
    <name type="common">Fruit fly</name>
    <name type="synonym">Scaptodrosophila lebanonensis</name>
    <dbReference type="NCBI Taxonomy" id="7225"/>
    <lineage>
        <taxon>Eukaryota</taxon>
        <taxon>Metazoa</taxon>
        <taxon>Ecdysozoa</taxon>
        <taxon>Arthropoda</taxon>
        <taxon>Hexapoda</taxon>
        <taxon>Insecta</taxon>
        <taxon>Pterygota</taxon>
        <taxon>Neoptera</taxon>
        <taxon>Endopterygota</taxon>
        <taxon>Diptera</taxon>
        <taxon>Brachycera</taxon>
        <taxon>Muscomorpha</taxon>
        <taxon>Ephydroidea</taxon>
        <taxon>Drosophilidae</taxon>
        <taxon>Scaptodrosophila</taxon>
    </lineage>
</organism>
<dbReference type="RefSeq" id="XP_030371207.1">
    <property type="nucleotide sequence ID" value="XM_030515347.1"/>
</dbReference>
<accession>A0A6J2T8E0</accession>
<keyword evidence="2" id="KW-1185">Reference proteome</keyword>
<feature type="signal peptide" evidence="1">
    <location>
        <begin position="1"/>
        <end position="17"/>
    </location>
</feature>
<evidence type="ECO:0000313" key="2">
    <source>
        <dbReference type="Proteomes" id="UP000504634"/>
    </source>
</evidence>
<dbReference type="AlphaFoldDB" id="A0A6J2T8E0"/>
<name>A0A6J2T8E0_DROLE</name>
<reference evidence="3" key="1">
    <citation type="submission" date="2025-08" db="UniProtKB">
        <authorList>
            <consortium name="RefSeq"/>
        </authorList>
    </citation>
    <scope>IDENTIFICATION</scope>
    <source>
        <strain evidence="3">11010-0011.00</strain>
        <tissue evidence="3">Whole body</tissue>
    </source>
</reference>
<dbReference type="GeneID" id="115621647"/>
<dbReference type="Proteomes" id="UP000504634">
    <property type="component" value="Unplaced"/>
</dbReference>
<dbReference type="OrthoDB" id="7855800at2759"/>
<proteinExistence type="predicted"/>
<evidence type="ECO:0000256" key="1">
    <source>
        <dbReference type="SAM" id="SignalP"/>
    </source>
</evidence>
<evidence type="ECO:0000313" key="3">
    <source>
        <dbReference type="RefSeq" id="XP_030371207.1"/>
    </source>
</evidence>
<protein>
    <submittedName>
        <fullName evidence="3">Uncharacterized protein LOC115621647 isoform X1</fullName>
    </submittedName>
</protein>